<dbReference type="Proteomes" id="UP000193642">
    <property type="component" value="Unassembled WGS sequence"/>
</dbReference>
<dbReference type="OrthoDB" id="2119228at2759"/>
<dbReference type="AlphaFoldDB" id="A0A1Y2BQL2"/>
<accession>A0A1Y2BQL2</accession>
<proteinExistence type="predicted"/>
<keyword evidence="2" id="KW-1185">Reference proteome</keyword>
<name>A0A1Y2BQL2_9FUNG</name>
<sequence length="252" mass="26250">MVLNTPGNTVTYFQVTVTVPPIPHATYFLWPGIQPGFAENNLNYQPIGNGVLQPALILGPSCITPASLTDPNSGPTFPVSPGDSIRITQQLLAQTWLLSIASLTTGASSTYSISLLNQTQGRAELDVELWYNAVQTFEVVFSDVLVKVAQPDNGFCFQGGAKTCVGDVLSADGTECSIKKCVFASATGSKTASISDDVGSNAGTVTSIVDPVANPGGAFAANGSGKNANTSSDAKTLFGVCWFALLMYILIA</sequence>
<evidence type="ECO:0000313" key="2">
    <source>
        <dbReference type="Proteomes" id="UP000193642"/>
    </source>
</evidence>
<comment type="caution">
    <text evidence="1">The sequence shown here is derived from an EMBL/GenBank/DDBJ whole genome shotgun (WGS) entry which is preliminary data.</text>
</comment>
<dbReference type="EMBL" id="MCGO01000052">
    <property type="protein sequence ID" value="ORY37039.1"/>
    <property type="molecule type" value="Genomic_DNA"/>
</dbReference>
<reference evidence="1 2" key="1">
    <citation type="submission" date="2016-07" db="EMBL/GenBank/DDBJ databases">
        <title>Pervasive Adenine N6-methylation of Active Genes in Fungi.</title>
        <authorList>
            <consortium name="DOE Joint Genome Institute"/>
            <person name="Mondo S.J."/>
            <person name="Dannebaum R.O."/>
            <person name="Kuo R.C."/>
            <person name="Labutti K."/>
            <person name="Haridas S."/>
            <person name="Kuo A."/>
            <person name="Salamov A."/>
            <person name="Ahrendt S.R."/>
            <person name="Lipzen A."/>
            <person name="Sullivan W."/>
            <person name="Andreopoulos W.B."/>
            <person name="Clum A."/>
            <person name="Lindquist E."/>
            <person name="Daum C."/>
            <person name="Ramamoorthy G.K."/>
            <person name="Gryganskyi A."/>
            <person name="Culley D."/>
            <person name="Magnuson J.K."/>
            <person name="James T.Y."/>
            <person name="O'Malley M.A."/>
            <person name="Stajich J.E."/>
            <person name="Spatafora J.W."/>
            <person name="Visel A."/>
            <person name="Grigoriev I.V."/>
        </authorList>
    </citation>
    <scope>NUCLEOTIDE SEQUENCE [LARGE SCALE GENOMIC DNA]</scope>
    <source>
        <strain evidence="1 2">JEL800</strain>
    </source>
</reference>
<evidence type="ECO:0000313" key="1">
    <source>
        <dbReference type="EMBL" id="ORY37039.1"/>
    </source>
</evidence>
<gene>
    <name evidence="1" type="ORF">BCR33DRAFT_721685</name>
</gene>
<organism evidence="1 2">
    <name type="scientific">Rhizoclosmatium globosum</name>
    <dbReference type="NCBI Taxonomy" id="329046"/>
    <lineage>
        <taxon>Eukaryota</taxon>
        <taxon>Fungi</taxon>
        <taxon>Fungi incertae sedis</taxon>
        <taxon>Chytridiomycota</taxon>
        <taxon>Chytridiomycota incertae sedis</taxon>
        <taxon>Chytridiomycetes</taxon>
        <taxon>Chytridiales</taxon>
        <taxon>Chytriomycetaceae</taxon>
        <taxon>Rhizoclosmatium</taxon>
    </lineage>
</organism>
<protein>
    <submittedName>
        <fullName evidence="1">Uncharacterized protein</fullName>
    </submittedName>
</protein>